<dbReference type="InterPro" id="IPR025150">
    <property type="entry name" value="GH123_cat"/>
</dbReference>
<protein>
    <submittedName>
        <fullName evidence="2">DUF4091 domain-containing protein</fullName>
    </submittedName>
</protein>
<proteinExistence type="predicted"/>
<evidence type="ECO:0000313" key="3">
    <source>
        <dbReference type="Proteomes" id="UP001305702"/>
    </source>
</evidence>
<name>A0AA96LC10_9BACL</name>
<evidence type="ECO:0000313" key="2">
    <source>
        <dbReference type="EMBL" id="WNQ09062.1"/>
    </source>
</evidence>
<gene>
    <name evidence="2" type="ORF">MJA45_15550</name>
</gene>
<dbReference type="KEGG" id="paun:MJA45_15550"/>
<reference evidence="2 3" key="1">
    <citation type="submission" date="2022-02" db="EMBL/GenBank/DDBJ databases">
        <title>Paenibacillus sp. MBLB1776 Whole Genome Shotgun Sequencing.</title>
        <authorList>
            <person name="Hwang C.Y."/>
            <person name="Cho E.-S."/>
            <person name="Seo M.-J."/>
        </authorList>
    </citation>
    <scope>NUCLEOTIDE SEQUENCE [LARGE SCALE GENOMIC DNA]</scope>
    <source>
        <strain evidence="2 3">MBLB1776</strain>
    </source>
</reference>
<dbReference type="EMBL" id="CP130318">
    <property type="protein sequence ID" value="WNQ09062.1"/>
    <property type="molecule type" value="Genomic_DNA"/>
</dbReference>
<dbReference type="Proteomes" id="UP001305702">
    <property type="component" value="Chromosome"/>
</dbReference>
<dbReference type="RefSeq" id="WP_315602829.1">
    <property type="nucleotide sequence ID" value="NZ_CP130318.1"/>
</dbReference>
<dbReference type="AlphaFoldDB" id="A0AA96LC10"/>
<organism evidence="2 3">
    <name type="scientific">Paenibacillus aurantius</name>
    <dbReference type="NCBI Taxonomy" id="2918900"/>
    <lineage>
        <taxon>Bacteria</taxon>
        <taxon>Bacillati</taxon>
        <taxon>Bacillota</taxon>
        <taxon>Bacilli</taxon>
        <taxon>Bacillales</taxon>
        <taxon>Paenibacillaceae</taxon>
        <taxon>Paenibacillus</taxon>
    </lineage>
</organism>
<sequence>MEPISLETRLVSSLVKVFADEELKAEPWMAGTALRNETYSFQVAYRCGHLTKPLFVKASTSGGSSITLREIGLVPSEMPCYHRHDEGILRSTPGLYPDPLLPIKEGRVVGPPQQWRSVWVTVHPGGESKGGEEAIHIVFTSGDGEKAAEETFTLTRLEADLPKQRLLHTEWFHADCLATYYGDEVFSEKHWVRIRQFIRTAAEHGMNMILTPLFTPPLDTEVGGERPTVQLVDVKKTGSAYSFGYERLERWISLCEEEGIPYLEMSHLFTQWGAKHAPKIIAEVDGTLQQIFGWDTDAAGPEYEAFLDAFLPDLIAFLQRTGWEDKCYFHISDEPNLSHLESYSKASALIRKHLDQYPIIDALSDATFYDKGLVKQPIPANNHIEPFVERKLDELWTYYCCSQHIDVPNRFFHMPSSRNRIMGVLSYVYNLKGFLHWGYNFWYSQYSKYPIDPYRVTDAGHAFPSGDAFLVYPGEDGPVESIRLEVMSEALQDLRALELLEETRGREKVLALIEQELGSGLSMTSYPLEERALLNFREKVNREIASAS</sequence>
<accession>A0AA96LC10</accession>
<keyword evidence="3" id="KW-1185">Reference proteome</keyword>
<feature type="domain" description="Glycoside hydrolase 123 catalytic" evidence="1">
    <location>
        <begin position="171"/>
        <end position="500"/>
    </location>
</feature>
<evidence type="ECO:0000259" key="1">
    <source>
        <dbReference type="Pfam" id="PF13320"/>
    </source>
</evidence>
<dbReference type="Pfam" id="PF13320">
    <property type="entry name" value="GH123_cat"/>
    <property type="match status" value="1"/>
</dbReference>